<dbReference type="NCBIfam" id="TIGR01930">
    <property type="entry name" value="AcCoA-C-Actrans"/>
    <property type="match status" value="1"/>
</dbReference>
<comment type="pathway">
    <text evidence="5">Metabolic intermediate biosynthesis; (R)-mevalonate biosynthesis; (R)-mevalonate from acetyl-CoA: step 1/3.</text>
</comment>
<dbReference type="EC" id="2.3.1.9" evidence="10"/>
<comment type="similarity">
    <text evidence="1 7">Belongs to the thiolase-like superfamily. Thiolase family.</text>
</comment>
<organism evidence="10 11">
    <name type="scientific">Novispirillum itersonii</name>
    <name type="common">Aquaspirillum itersonii</name>
    <dbReference type="NCBI Taxonomy" id="189"/>
    <lineage>
        <taxon>Bacteria</taxon>
        <taxon>Pseudomonadati</taxon>
        <taxon>Pseudomonadota</taxon>
        <taxon>Alphaproteobacteria</taxon>
        <taxon>Rhodospirillales</taxon>
        <taxon>Novispirillaceae</taxon>
        <taxon>Novispirillum</taxon>
    </lineage>
</organism>
<dbReference type="AlphaFoldDB" id="A0A7X0DKD0"/>
<dbReference type="PANTHER" id="PTHR18919:SF107">
    <property type="entry name" value="ACETYL-COA ACETYLTRANSFERASE, CYTOSOLIC"/>
    <property type="match status" value="1"/>
</dbReference>
<dbReference type="PANTHER" id="PTHR18919">
    <property type="entry name" value="ACETYL-COA C-ACYLTRANSFERASE"/>
    <property type="match status" value="1"/>
</dbReference>
<dbReference type="Proteomes" id="UP000544872">
    <property type="component" value="Unassembled WGS sequence"/>
</dbReference>
<dbReference type="FunFam" id="3.40.47.10:FF:000010">
    <property type="entry name" value="Acetyl-CoA acetyltransferase (Thiolase)"/>
    <property type="match status" value="1"/>
</dbReference>
<dbReference type="InterPro" id="IPR020610">
    <property type="entry name" value="Thiolase_AS"/>
</dbReference>
<evidence type="ECO:0000256" key="1">
    <source>
        <dbReference type="ARBA" id="ARBA00010982"/>
    </source>
</evidence>
<dbReference type="Gene3D" id="3.40.47.10">
    <property type="match status" value="1"/>
</dbReference>
<dbReference type="Pfam" id="PF02803">
    <property type="entry name" value="Thiolase_C"/>
    <property type="match status" value="1"/>
</dbReference>
<feature type="active site" description="Proton acceptor" evidence="6">
    <location>
        <position position="379"/>
    </location>
</feature>
<dbReference type="PROSITE" id="PS00099">
    <property type="entry name" value="THIOLASE_3"/>
    <property type="match status" value="1"/>
</dbReference>
<sequence length="393" mass="40116">MTESVVILGGARTAIGTFGGSLKDQTPSDLGALVIGEALKRSGVTGADIGHVVMGNIIHTEARDMYVSRVAALNAGIAQEAPALTVNRLCGSGLQAIISAAQTIMLGDCTAAVGGGTEVMSRAGYLMPAARWGARMGDTAVVDMMLGALSDPFGGGHMGITAENVADRYGFTRDEQDAFAVESQRRAAAAIAAGRFKDQIVPVVTKTRKGEVVFDTDEHVKADTTTETLAKLRPAFKKDGSVTAGNASGINDGAAAVVLMAESVASQRGLTPMGRIVAYGHAGVDPAVMGIGPIPAVRNALSRAGLTVADLDVIESNEAFAVQACAVSRDLGLPAEKVNPNGGAIALGHPVGATGAILVLKALYELHRTGGRYGLITMCIGGGQGIALIVERL</sequence>
<dbReference type="InterPro" id="IPR020615">
    <property type="entry name" value="Thiolase_acyl_enz_int_AS"/>
</dbReference>
<evidence type="ECO:0000256" key="2">
    <source>
        <dbReference type="ARBA" id="ARBA00022679"/>
    </source>
</evidence>
<keyword evidence="2 7" id="KW-0808">Transferase</keyword>
<evidence type="ECO:0000256" key="4">
    <source>
        <dbReference type="ARBA" id="ARBA00023315"/>
    </source>
</evidence>
<dbReference type="GO" id="GO:0003985">
    <property type="term" value="F:acetyl-CoA C-acetyltransferase activity"/>
    <property type="evidence" value="ECO:0007669"/>
    <property type="project" value="UniProtKB-EC"/>
</dbReference>
<name>A0A7X0DKD0_NOVIT</name>
<dbReference type="RefSeq" id="WP_184260302.1">
    <property type="nucleotide sequence ID" value="NZ_JACIIX010000001.1"/>
</dbReference>
<keyword evidence="11" id="KW-1185">Reference proteome</keyword>
<evidence type="ECO:0000256" key="6">
    <source>
        <dbReference type="PIRSR" id="PIRSR000429-1"/>
    </source>
</evidence>
<keyword evidence="3" id="KW-0583">PHB biosynthesis</keyword>
<evidence type="ECO:0000256" key="7">
    <source>
        <dbReference type="RuleBase" id="RU003557"/>
    </source>
</evidence>
<evidence type="ECO:0000256" key="5">
    <source>
        <dbReference type="ARBA" id="ARBA00037924"/>
    </source>
</evidence>
<gene>
    <name evidence="10" type="ORF">FHS48_000211</name>
</gene>
<dbReference type="PROSITE" id="PS00737">
    <property type="entry name" value="THIOLASE_2"/>
    <property type="match status" value="1"/>
</dbReference>
<keyword evidence="4 7" id="KW-0012">Acyltransferase</keyword>
<dbReference type="CDD" id="cd00751">
    <property type="entry name" value="thiolase"/>
    <property type="match status" value="1"/>
</dbReference>
<evidence type="ECO:0000259" key="9">
    <source>
        <dbReference type="Pfam" id="PF02803"/>
    </source>
</evidence>
<evidence type="ECO:0000259" key="8">
    <source>
        <dbReference type="Pfam" id="PF00108"/>
    </source>
</evidence>
<dbReference type="Pfam" id="PF00108">
    <property type="entry name" value="Thiolase_N"/>
    <property type="match status" value="1"/>
</dbReference>
<dbReference type="GO" id="GO:0042619">
    <property type="term" value="P:poly-hydroxybutyrate biosynthetic process"/>
    <property type="evidence" value="ECO:0007669"/>
    <property type="project" value="UniProtKB-KW"/>
</dbReference>
<comment type="caution">
    <text evidence="10">The sequence shown here is derived from an EMBL/GenBank/DDBJ whole genome shotgun (WGS) entry which is preliminary data.</text>
</comment>
<evidence type="ECO:0000256" key="3">
    <source>
        <dbReference type="ARBA" id="ARBA00022752"/>
    </source>
</evidence>
<evidence type="ECO:0000313" key="10">
    <source>
        <dbReference type="EMBL" id="MBB6208830.1"/>
    </source>
</evidence>
<dbReference type="NCBIfam" id="NF006552">
    <property type="entry name" value="PRK09051.1"/>
    <property type="match status" value="1"/>
</dbReference>
<dbReference type="GO" id="GO:0044281">
    <property type="term" value="P:small molecule metabolic process"/>
    <property type="evidence" value="ECO:0007669"/>
    <property type="project" value="UniProtKB-ARBA"/>
</dbReference>
<reference evidence="10 11" key="1">
    <citation type="submission" date="2020-08" db="EMBL/GenBank/DDBJ databases">
        <title>Genomic Encyclopedia of Type Strains, Phase IV (KMG-IV): sequencing the most valuable type-strain genomes for metagenomic binning, comparative biology and taxonomic classification.</title>
        <authorList>
            <person name="Goeker M."/>
        </authorList>
    </citation>
    <scope>NUCLEOTIDE SEQUENCE [LARGE SCALE GENOMIC DNA]</scope>
    <source>
        <strain evidence="10 11">DSM 11590</strain>
    </source>
</reference>
<dbReference type="InterPro" id="IPR020613">
    <property type="entry name" value="Thiolase_CS"/>
</dbReference>
<feature type="domain" description="Thiolase N-terminal" evidence="8">
    <location>
        <begin position="5"/>
        <end position="263"/>
    </location>
</feature>
<feature type="domain" description="Thiolase C-terminal" evidence="9">
    <location>
        <begin position="271"/>
        <end position="392"/>
    </location>
</feature>
<protein>
    <submittedName>
        <fullName evidence="10">Acetyl-CoA C-acetyltransferase</fullName>
        <ecNumber evidence="10">2.3.1.9</ecNumber>
    </submittedName>
</protein>
<dbReference type="PIRSF" id="PIRSF000429">
    <property type="entry name" value="Ac-CoA_Ac_transf"/>
    <property type="match status" value="1"/>
</dbReference>
<dbReference type="EMBL" id="JACIIX010000001">
    <property type="protein sequence ID" value="MBB6208830.1"/>
    <property type="molecule type" value="Genomic_DNA"/>
</dbReference>
<feature type="active site" description="Acyl-thioester intermediate" evidence="6">
    <location>
        <position position="90"/>
    </location>
</feature>
<evidence type="ECO:0000313" key="11">
    <source>
        <dbReference type="Proteomes" id="UP000544872"/>
    </source>
</evidence>
<dbReference type="InterPro" id="IPR020616">
    <property type="entry name" value="Thiolase_N"/>
</dbReference>
<feature type="active site" description="Proton acceptor" evidence="6">
    <location>
        <position position="349"/>
    </location>
</feature>
<dbReference type="SUPFAM" id="SSF53901">
    <property type="entry name" value="Thiolase-like"/>
    <property type="match status" value="2"/>
</dbReference>
<dbReference type="PROSITE" id="PS00098">
    <property type="entry name" value="THIOLASE_1"/>
    <property type="match status" value="1"/>
</dbReference>
<proteinExistence type="inferred from homology"/>
<accession>A0A7X0DKD0</accession>
<dbReference type="InterPro" id="IPR020617">
    <property type="entry name" value="Thiolase_C"/>
</dbReference>
<dbReference type="InterPro" id="IPR016039">
    <property type="entry name" value="Thiolase-like"/>
</dbReference>
<dbReference type="InterPro" id="IPR002155">
    <property type="entry name" value="Thiolase"/>
</dbReference>